<proteinExistence type="predicted"/>
<organism evidence="2">
    <name type="scientific">viral metagenome</name>
    <dbReference type="NCBI Taxonomy" id="1070528"/>
    <lineage>
        <taxon>unclassified sequences</taxon>
        <taxon>metagenomes</taxon>
        <taxon>organismal metagenomes</taxon>
    </lineage>
</organism>
<feature type="region of interest" description="Disordered" evidence="1">
    <location>
        <begin position="32"/>
        <end position="66"/>
    </location>
</feature>
<feature type="compositionally biased region" description="Polar residues" evidence="1">
    <location>
        <begin position="33"/>
        <end position="42"/>
    </location>
</feature>
<feature type="compositionally biased region" description="Basic and acidic residues" evidence="1">
    <location>
        <begin position="43"/>
        <end position="61"/>
    </location>
</feature>
<evidence type="ECO:0008006" key="3">
    <source>
        <dbReference type="Google" id="ProtNLM"/>
    </source>
</evidence>
<evidence type="ECO:0000256" key="1">
    <source>
        <dbReference type="SAM" id="MobiDB-lite"/>
    </source>
</evidence>
<dbReference type="InterPro" id="IPR038519">
    <property type="entry name" value="MCP_C_sf"/>
</dbReference>
<sequence length="514" mass="57984">MNYQSAIPQSSLQGTLFELMARGRKDTYFMKDASNSDSVQDGSRSESHSEQHGSWEPKAPRSDSAFNPFYKASTPLLQERRTETPLNAPQFGNSFEIEINKYGDVLTECNLLIDLPSWLPPLPFVSGGTTLPPIQANSQYWITDVSGFSYGYTPYIGLFLFERIEFYQDSALVQQWSGDELFALQATEGSWNTTYLGNQQLGGVDQGIVPGRNIAFRATPGRLRVSLPLPGLQTPEDGGFPLCCVQLQSYRFRIKLRKLEDLIVSDSGAYKPNPFATPFQYYLPGGSLYRFAPVARESVGQPTILLETLQAYIDPDVRLALQNTKQSIPFRRPFENVFTFGEADYTSLDVSSVAASSRRLDACHPVERLVLFFRTANALDRNEYTNFVNPGSVDGQFYNALKLIIAGRDREFKQSALVWQDLMAYAKDEIDSGYPISEMRWNLGDIYNQQRPFSRVPNGSINFTTADRPTLYVQLNNTPVQTISQQRKTELRVFMEGWNVYEVVGGRGRLLFAN</sequence>
<name>A0A6C0K368_9ZZZZ</name>
<dbReference type="EMBL" id="MN740779">
    <property type="protein sequence ID" value="QHU11137.1"/>
    <property type="molecule type" value="Genomic_DNA"/>
</dbReference>
<dbReference type="InterPro" id="IPR016112">
    <property type="entry name" value="VP_dsDNA_II"/>
</dbReference>
<reference evidence="2" key="1">
    <citation type="journal article" date="2020" name="Nature">
        <title>Giant virus diversity and host interactions through global metagenomics.</title>
        <authorList>
            <person name="Schulz F."/>
            <person name="Roux S."/>
            <person name="Paez-Espino D."/>
            <person name="Jungbluth S."/>
            <person name="Walsh D.A."/>
            <person name="Denef V.J."/>
            <person name="McMahon K.D."/>
            <person name="Konstantinidis K.T."/>
            <person name="Eloe-Fadrosh E.A."/>
            <person name="Kyrpides N.C."/>
            <person name="Woyke T."/>
        </authorList>
    </citation>
    <scope>NUCLEOTIDE SEQUENCE</scope>
    <source>
        <strain evidence="2">GVMAG-S-1101165-84</strain>
    </source>
</reference>
<dbReference type="Gene3D" id="2.70.9.10">
    <property type="entry name" value="Adenovirus Type 2 Hexon, domain 4"/>
    <property type="match status" value="1"/>
</dbReference>
<accession>A0A6C0K368</accession>
<protein>
    <recommendedName>
        <fullName evidence="3">Major capsid protein N-terminal domain-containing protein</fullName>
    </recommendedName>
</protein>
<dbReference type="SUPFAM" id="SSF49749">
    <property type="entry name" value="Group II dsDNA viruses VP"/>
    <property type="match status" value="1"/>
</dbReference>
<evidence type="ECO:0000313" key="2">
    <source>
        <dbReference type="EMBL" id="QHU11137.1"/>
    </source>
</evidence>
<dbReference type="AlphaFoldDB" id="A0A6C0K368"/>
<dbReference type="Gene3D" id="2.70.9.20">
    <property type="entry name" value="Major capsid protein Vp54"/>
    <property type="match status" value="1"/>
</dbReference>